<dbReference type="InterPro" id="IPR006683">
    <property type="entry name" value="Thioestr_dom"/>
</dbReference>
<dbReference type="Gene3D" id="3.10.129.10">
    <property type="entry name" value="Hotdog Thioesterase"/>
    <property type="match status" value="1"/>
</dbReference>
<sequence length="146" mass="16241">MSPSLVTTDQINQWIEQIPYAKMIGVQALETENGLIFELAVKKTNIGNPVLPALHGGVVAAFMETAAILNVMALTDGQKIPKIINFSLDYLRSVELKPTYARCELGRMGKRVVNVAVHVWQDQQDEKPLALGRAHLIWPQENHNEA</sequence>
<dbReference type="GO" id="GO:0016787">
    <property type="term" value="F:hydrolase activity"/>
    <property type="evidence" value="ECO:0007669"/>
    <property type="project" value="UniProtKB-KW"/>
</dbReference>
<feature type="domain" description="Thioesterase" evidence="1">
    <location>
        <begin position="54"/>
        <end position="125"/>
    </location>
</feature>
<dbReference type="EMBL" id="JBANFI010000005">
    <property type="protein sequence ID" value="MFK7161164.1"/>
    <property type="molecule type" value="Genomic_DNA"/>
</dbReference>
<comment type="caution">
    <text evidence="2">The sequence shown here is derived from an EMBL/GenBank/DDBJ whole genome shotgun (WGS) entry which is preliminary data.</text>
</comment>
<keyword evidence="3" id="KW-1185">Reference proteome</keyword>
<keyword evidence="2" id="KW-0378">Hydrolase</keyword>
<dbReference type="RefSeq" id="WP_405339593.1">
    <property type="nucleotide sequence ID" value="NZ_JBANFI010000005.1"/>
</dbReference>
<name>A0ABW8PZ88_9GAMM</name>
<gene>
    <name evidence="2" type="ORF">V6U78_08955</name>
</gene>
<organism evidence="2 3">
    <name type="scientific">Marinospirillum alkalitolerans</name>
    <dbReference type="NCBI Taxonomy" id="3123374"/>
    <lineage>
        <taxon>Bacteria</taxon>
        <taxon>Pseudomonadati</taxon>
        <taxon>Pseudomonadota</taxon>
        <taxon>Gammaproteobacteria</taxon>
        <taxon>Oceanospirillales</taxon>
        <taxon>Oceanospirillaceae</taxon>
        <taxon>Marinospirillum</taxon>
    </lineage>
</organism>
<evidence type="ECO:0000313" key="3">
    <source>
        <dbReference type="Proteomes" id="UP001621714"/>
    </source>
</evidence>
<dbReference type="SUPFAM" id="SSF54637">
    <property type="entry name" value="Thioesterase/thiol ester dehydrase-isomerase"/>
    <property type="match status" value="1"/>
</dbReference>
<dbReference type="Proteomes" id="UP001621714">
    <property type="component" value="Unassembled WGS sequence"/>
</dbReference>
<evidence type="ECO:0000313" key="2">
    <source>
        <dbReference type="EMBL" id="MFK7161164.1"/>
    </source>
</evidence>
<dbReference type="InterPro" id="IPR029069">
    <property type="entry name" value="HotDog_dom_sf"/>
</dbReference>
<accession>A0ABW8PZ88</accession>
<proteinExistence type="predicted"/>
<dbReference type="EC" id="3.1.2.-" evidence="2"/>
<reference evidence="2 3" key="1">
    <citation type="submission" date="2024-02" db="EMBL/GenBank/DDBJ databases">
        <title>Marinospirillum sp. MEB 164 isolated from Lonar lake sediment.</title>
        <authorList>
            <person name="Joshi A."/>
            <person name="Thite S."/>
        </authorList>
    </citation>
    <scope>NUCLEOTIDE SEQUENCE [LARGE SCALE GENOMIC DNA]</scope>
    <source>
        <strain evidence="2 3">MEB164</strain>
    </source>
</reference>
<evidence type="ECO:0000259" key="1">
    <source>
        <dbReference type="Pfam" id="PF03061"/>
    </source>
</evidence>
<dbReference type="Pfam" id="PF03061">
    <property type="entry name" value="4HBT"/>
    <property type="match status" value="1"/>
</dbReference>
<dbReference type="CDD" id="cd03443">
    <property type="entry name" value="PaaI_thioesterase"/>
    <property type="match status" value="1"/>
</dbReference>
<protein>
    <submittedName>
        <fullName evidence="2">PaaI family thioesterase</fullName>
        <ecNumber evidence="2">3.1.2.-</ecNumber>
    </submittedName>
</protein>